<accession>A0A8G2CMQ2</accession>
<dbReference type="AlphaFoldDB" id="A0A8G2CMQ2"/>
<dbReference type="Proteomes" id="UP000186308">
    <property type="component" value="Unassembled WGS sequence"/>
</dbReference>
<comment type="caution">
    <text evidence="1">The sequence shown here is derived from an EMBL/GenBank/DDBJ whole genome shotgun (WGS) entry which is preliminary data.</text>
</comment>
<dbReference type="OrthoDB" id="7275093at2"/>
<gene>
    <name evidence="1" type="ORF">SAMN05421828_12312</name>
</gene>
<sequence length="165" mass="17684">MKSPTISESLVVVAGSGQARSTITRLSEAFSRLFVMGRRPVLLRDLDSWQPTVISPFLAAHARGLLPLFVMAGNAVWRDLGETPFPVRMQDCTRALAGIELVSIIPPDGDLTPLMLAMMEAISQVADQTGILVNELGPLIERAPGAEWVGAKLAMVPRPAAEVPS</sequence>
<evidence type="ECO:0000313" key="2">
    <source>
        <dbReference type="Proteomes" id="UP000186308"/>
    </source>
</evidence>
<dbReference type="RefSeq" id="WP_139334129.1">
    <property type="nucleotide sequence ID" value="NZ_FTNE01000023.1"/>
</dbReference>
<name>A0A8G2CMQ2_ACIRU</name>
<proteinExistence type="predicted"/>
<reference evidence="1 2" key="1">
    <citation type="submission" date="2017-01" db="EMBL/GenBank/DDBJ databases">
        <authorList>
            <person name="Varghese N."/>
            <person name="Submissions S."/>
        </authorList>
    </citation>
    <scope>NUCLEOTIDE SEQUENCE [LARGE SCALE GENOMIC DNA]</scope>
    <source>
        <strain evidence="1 2">ATCC 35905</strain>
    </source>
</reference>
<dbReference type="EMBL" id="FTNE01000023">
    <property type="protein sequence ID" value="SIR29029.1"/>
    <property type="molecule type" value="Genomic_DNA"/>
</dbReference>
<protein>
    <submittedName>
        <fullName evidence="1">Uncharacterized protein</fullName>
    </submittedName>
</protein>
<organism evidence="1 2">
    <name type="scientific">Acidiphilium rubrum</name>
    <dbReference type="NCBI Taxonomy" id="526"/>
    <lineage>
        <taxon>Bacteria</taxon>
        <taxon>Pseudomonadati</taxon>
        <taxon>Pseudomonadota</taxon>
        <taxon>Alphaproteobacteria</taxon>
        <taxon>Acetobacterales</taxon>
        <taxon>Acidocellaceae</taxon>
        <taxon>Acidiphilium</taxon>
    </lineage>
</organism>
<keyword evidence="2" id="KW-1185">Reference proteome</keyword>
<evidence type="ECO:0000313" key="1">
    <source>
        <dbReference type="EMBL" id="SIR29029.1"/>
    </source>
</evidence>